<evidence type="ECO:0000313" key="3">
    <source>
        <dbReference type="Proteomes" id="UP001524944"/>
    </source>
</evidence>
<dbReference type="PANTHER" id="PTHR42899:SF1">
    <property type="entry name" value="SPERMATOGENESIS-ASSOCIATED PROTEIN 20"/>
    <property type="match status" value="1"/>
</dbReference>
<proteinExistence type="predicted"/>
<keyword evidence="3" id="KW-1185">Reference proteome</keyword>
<dbReference type="InterPro" id="IPR008928">
    <property type="entry name" value="6-hairpin_glycosidase_sf"/>
</dbReference>
<gene>
    <name evidence="2" type="ORF">NVS47_08675</name>
</gene>
<dbReference type="RefSeq" id="WP_089609151.1">
    <property type="nucleotide sequence ID" value="NZ_CP022121.1"/>
</dbReference>
<dbReference type="PANTHER" id="PTHR42899">
    <property type="entry name" value="SPERMATOGENESIS-ASSOCIATED PROTEIN 20"/>
    <property type="match status" value="1"/>
</dbReference>
<dbReference type="EMBL" id="JANPWE010000003">
    <property type="protein sequence ID" value="MCR6545584.1"/>
    <property type="molecule type" value="Genomic_DNA"/>
</dbReference>
<dbReference type="InterPro" id="IPR036249">
    <property type="entry name" value="Thioredoxin-like_sf"/>
</dbReference>
<organism evidence="2 3">
    <name type="scientific">Dehalobacterium formicoaceticum</name>
    <dbReference type="NCBI Taxonomy" id="51515"/>
    <lineage>
        <taxon>Bacteria</taxon>
        <taxon>Bacillati</taxon>
        <taxon>Bacillota</taxon>
        <taxon>Clostridia</taxon>
        <taxon>Eubacteriales</taxon>
        <taxon>Peptococcaceae</taxon>
        <taxon>Dehalobacterium</taxon>
    </lineage>
</organism>
<dbReference type="InterPro" id="IPR004879">
    <property type="entry name" value="Ssp411-like_TRX"/>
</dbReference>
<dbReference type="Gene3D" id="1.50.10.10">
    <property type="match status" value="1"/>
</dbReference>
<dbReference type="Pfam" id="PF03190">
    <property type="entry name" value="Thioredox_DsbH"/>
    <property type="match status" value="1"/>
</dbReference>
<sequence>MPHTIKWLSWCADTFERAGGLNQPILMYLTAPWCHWCSIMETTTFQDDQVQQWLKHKFVCMRVNVDQYPHVADRYHFGGYPSVIILTAEGEILQGENYLSGREMISFLEESFRKHGKHACHNSSRFHAQANALQDKHQGRDEADRTLAIQPSLSLRKINQILDRSYDQEFGGFFIDDGEIKFPLPEIYDYLLSFGMGYSNAQEVMMVRKTLDQMLAGELYDRENGGFFRFCERKDWTHAHQEKLLESNAGLLSCYLKAIDIYGWESYKGAVFQTLNYLMTDFWDEETGLFGGSRRENHLDRIPYTNWNSLMASVLIRAGRIFNYPRYLKLGLQVLDLLWTRCYRFGQGMSHFCAPETSAPALLTDQTQYMLALLDAYQYTGEKTYLKRAGLLMGQMEENYRMPAGNYGDIPIIDSKPGYLKIPLIPFMENMDVVLLFMRLAHLTEIDLYKVRGENLLHILGPMHHDNPIFVAKYGLGLLELGRFNADQNLIDVCEH</sequence>
<feature type="domain" description="Spermatogenesis-associated protein 20-like TRX" evidence="1">
    <location>
        <begin position="4"/>
        <end position="103"/>
    </location>
</feature>
<dbReference type="InterPro" id="IPR024705">
    <property type="entry name" value="Ssp411"/>
</dbReference>
<evidence type="ECO:0000259" key="1">
    <source>
        <dbReference type="Pfam" id="PF03190"/>
    </source>
</evidence>
<protein>
    <submittedName>
        <fullName evidence="2">DUF255 domain-containing protein</fullName>
    </submittedName>
</protein>
<dbReference type="Proteomes" id="UP001524944">
    <property type="component" value="Unassembled WGS sequence"/>
</dbReference>
<evidence type="ECO:0000313" key="2">
    <source>
        <dbReference type="EMBL" id="MCR6545584.1"/>
    </source>
</evidence>
<accession>A0ABT1Y3Y4</accession>
<name>A0ABT1Y3Y4_9FIRM</name>
<reference evidence="2 3" key="1">
    <citation type="submission" date="2022-08" db="EMBL/GenBank/DDBJ databases">
        <title>Proteogenomics of the novel Dehalobacterium formicoaceticum strain EZ94 highlights a key role of methyltransferases during anaerobic dichloromethane degradation.</title>
        <authorList>
            <person name="Wasmund K."/>
        </authorList>
    </citation>
    <scope>NUCLEOTIDE SEQUENCE [LARGE SCALE GENOMIC DNA]</scope>
    <source>
        <strain evidence="2 3">EZ94</strain>
    </source>
</reference>
<comment type="caution">
    <text evidence="2">The sequence shown here is derived from an EMBL/GenBank/DDBJ whole genome shotgun (WGS) entry which is preliminary data.</text>
</comment>
<dbReference type="SUPFAM" id="SSF48208">
    <property type="entry name" value="Six-hairpin glycosidases"/>
    <property type="match status" value="2"/>
</dbReference>
<dbReference type="SUPFAM" id="SSF52833">
    <property type="entry name" value="Thioredoxin-like"/>
    <property type="match status" value="1"/>
</dbReference>
<dbReference type="InterPro" id="IPR012341">
    <property type="entry name" value="6hp_glycosidase-like_sf"/>
</dbReference>
<dbReference type="Gene3D" id="3.40.30.10">
    <property type="entry name" value="Glutaredoxin"/>
    <property type="match status" value="1"/>
</dbReference>